<reference evidence="6" key="2">
    <citation type="submission" date="2023-01" db="EMBL/GenBank/DDBJ databases">
        <title>Human gut microbiome strain richness.</title>
        <authorList>
            <person name="Chen-Liaw A."/>
        </authorList>
    </citation>
    <scope>NUCLEOTIDE SEQUENCE</scope>
    <source>
        <strain evidence="7">1001287st1_F4_1001285I_161205</strain>
        <strain evidence="6">2225st1_A6_2225SCRN_200828</strain>
    </source>
</reference>
<protein>
    <submittedName>
        <fullName evidence="6">DUF4366 domain-containing protein</fullName>
    </submittedName>
</protein>
<dbReference type="AlphaFoldDB" id="A0A174MRY2"/>
<sequence>MRKLKTRLFTGLLAVMLCCTALTPAAFAYAEDPEEGTSEKPVTGGVEPEPLTPEGNLTIVDDIEGDAAGDKQFITVQTKSGNTFYIIVDRAADGENTVYFLNAVDEADLMALMEDGEPAACSCMEKCAAGAVNTACPVCAVNMTECAGKEAEPEPTPEPEETPEPEKGVGGLNPAVLLAVLVLLGGGGALAYFKLVKGKQASTRGSADLDDYDYGEGEEDADAEPDEPETEDEEL</sequence>
<reference evidence="5 8" key="1">
    <citation type="submission" date="2015-09" db="EMBL/GenBank/DDBJ databases">
        <authorList>
            <consortium name="Pathogen Informatics"/>
        </authorList>
    </citation>
    <scope>NUCLEOTIDE SEQUENCE [LARGE SCALE GENOMIC DNA]</scope>
    <source>
        <strain evidence="5 8">2789STDY5608854</strain>
    </source>
</reference>
<evidence type="ECO:0000313" key="7">
    <source>
        <dbReference type="EMBL" id="MDB7935595.1"/>
    </source>
</evidence>
<feature type="region of interest" description="Disordered" evidence="1">
    <location>
        <begin position="149"/>
        <end position="169"/>
    </location>
</feature>
<feature type="signal peptide" evidence="3">
    <location>
        <begin position="1"/>
        <end position="30"/>
    </location>
</feature>
<evidence type="ECO:0000256" key="1">
    <source>
        <dbReference type="SAM" id="MobiDB-lite"/>
    </source>
</evidence>
<proteinExistence type="predicted"/>
<feature type="compositionally biased region" description="Acidic residues" evidence="1">
    <location>
        <begin position="153"/>
        <end position="163"/>
    </location>
</feature>
<dbReference type="EMBL" id="JAQLWO010000037">
    <property type="protein sequence ID" value="MDB7908545.1"/>
    <property type="molecule type" value="Genomic_DNA"/>
</dbReference>
<organism evidence="5 8">
    <name type="scientific">Flavonifractor plautii</name>
    <name type="common">Fusobacterium plautii</name>
    <dbReference type="NCBI Taxonomy" id="292800"/>
    <lineage>
        <taxon>Bacteria</taxon>
        <taxon>Bacillati</taxon>
        <taxon>Bacillota</taxon>
        <taxon>Clostridia</taxon>
        <taxon>Eubacteriales</taxon>
        <taxon>Oscillospiraceae</taxon>
        <taxon>Flavonifractor</taxon>
    </lineage>
</organism>
<dbReference type="InterPro" id="IPR025376">
    <property type="entry name" value="CD1107-like_dom"/>
</dbReference>
<accession>A0A174MRY2</accession>
<dbReference type="RefSeq" id="WP_024724744.1">
    <property type="nucleotide sequence ID" value="NZ_BAABZG010000001.1"/>
</dbReference>
<keyword evidence="2" id="KW-1133">Transmembrane helix</keyword>
<evidence type="ECO:0000313" key="5">
    <source>
        <dbReference type="EMBL" id="CUP36439.1"/>
    </source>
</evidence>
<feature type="compositionally biased region" description="Acidic residues" evidence="1">
    <location>
        <begin position="208"/>
        <end position="235"/>
    </location>
</feature>
<name>A0A174MRY2_FLAPL</name>
<dbReference type="Pfam" id="PF14283">
    <property type="entry name" value="CD1107-like"/>
    <property type="match status" value="1"/>
</dbReference>
<evidence type="ECO:0000313" key="8">
    <source>
        <dbReference type="Proteomes" id="UP000095746"/>
    </source>
</evidence>
<dbReference type="Proteomes" id="UP001211006">
    <property type="component" value="Unassembled WGS sequence"/>
</dbReference>
<feature type="region of interest" description="Disordered" evidence="1">
    <location>
        <begin position="199"/>
        <end position="235"/>
    </location>
</feature>
<feature type="transmembrane region" description="Helical" evidence="2">
    <location>
        <begin position="175"/>
        <end position="195"/>
    </location>
</feature>
<dbReference type="EMBL" id="CYZT01000331">
    <property type="protein sequence ID" value="CUP36439.1"/>
    <property type="molecule type" value="Genomic_DNA"/>
</dbReference>
<keyword evidence="2" id="KW-0812">Transmembrane</keyword>
<dbReference type="EMBL" id="JAQLWV010000048">
    <property type="protein sequence ID" value="MDB7935595.1"/>
    <property type="molecule type" value="Genomic_DNA"/>
</dbReference>
<evidence type="ECO:0000259" key="4">
    <source>
        <dbReference type="Pfam" id="PF14283"/>
    </source>
</evidence>
<feature type="region of interest" description="Disordered" evidence="1">
    <location>
        <begin position="32"/>
        <end position="53"/>
    </location>
</feature>
<feature type="domain" description="Mobile element protein CD1107-like" evidence="4">
    <location>
        <begin position="50"/>
        <end position="200"/>
    </location>
</feature>
<keyword evidence="2" id="KW-0472">Membrane</keyword>
<gene>
    <name evidence="5" type="ORF">ERS852411_03044</name>
    <name evidence="6" type="ORF">PND83_21400</name>
    <name evidence="7" type="ORF">PNE06_21140</name>
</gene>
<evidence type="ECO:0000256" key="2">
    <source>
        <dbReference type="SAM" id="Phobius"/>
    </source>
</evidence>
<feature type="chain" id="PRO_5042683420" evidence="3">
    <location>
        <begin position="31"/>
        <end position="235"/>
    </location>
</feature>
<dbReference type="Proteomes" id="UP000095746">
    <property type="component" value="Unassembled WGS sequence"/>
</dbReference>
<keyword evidence="3" id="KW-0732">Signal</keyword>
<evidence type="ECO:0000313" key="6">
    <source>
        <dbReference type="EMBL" id="MDB7908545.1"/>
    </source>
</evidence>
<dbReference type="Proteomes" id="UP001211173">
    <property type="component" value="Unassembled WGS sequence"/>
</dbReference>
<evidence type="ECO:0000256" key="3">
    <source>
        <dbReference type="SAM" id="SignalP"/>
    </source>
</evidence>